<protein>
    <submittedName>
        <fullName evidence="3">Uncharacterized protein</fullName>
    </submittedName>
</protein>
<name>A0A446CTN4_9BURK</name>
<gene>
    <name evidence="3" type="ORF">AVE30378_04437</name>
</gene>
<feature type="region of interest" description="Disordered" evidence="2">
    <location>
        <begin position="127"/>
        <end position="146"/>
    </location>
</feature>
<evidence type="ECO:0000313" key="4">
    <source>
        <dbReference type="Proteomes" id="UP000289465"/>
    </source>
</evidence>
<proteinExistence type="predicted"/>
<dbReference type="EMBL" id="UFQC01000028">
    <property type="protein sequence ID" value="SSW71210.1"/>
    <property type="molecule type" value="Genomic_DNA"/>
</dbReference>
<evidence type="ECO:0000256" key="2">
    <source>
        <dbReference type="SAM" id="MobiDB-lite"/>
    </source>
</evidence>
<keyword evidence="1" id="KW-0175">Coiled coil</keyword>
<feature type="coiled-coil region" evidence="1">
    <location>
        <begin position="44"/>
        <end position="97"/>
    </location>
</feature>
<sequence>MNASQFSRRPAAAVVVQSLLWLWLICLSVLVVLGYQTMSDLADQERLETRLQRLEAQVVGLAETIKAFQQRPAAATATGLQDARQALEARIAQFEQALGGHATADDLQALRAEVEQIKVRQTAARAAVPAQPRMSSKPAAAKPEPPTLPFRVVGAELRAGQRSVSVAPSAGDFTPDQLQVLLPGDAVGPWRLLAIDGNAAVFQADGQVRRLAIP</sequence>
<dbReference type="AlphaFoldDB" id="A0A446CTN4"/>
<evidence type="ECO:0000256" key="1">
    <source>
        <dbReference type="SAM" id="Coils"/>
    </source>
</evidence>
<dbReference type="RefSeq" id="WP_129243495.1">
    <property type="nucleotide sequence ID" value="NZ_UFQC01000028.1"/>
</dbReference>
<dbReference type="OrthoDB" id="8562328at2"/>
<evidence type="ECO:0000313" key="3">
    <source>
        <dbReference type="EMBL" id="SSW71210.1"/>
    </source>
</evidence>
<accession>A0A446CTN4</accession>
<reference evidence="3 4" key="1">
    <citation type="submission" date="2018-07" db="EMBL/GenBank/DDBJ databases">
        <authorList>
            <person name="Peeters C."/>
        </authorList>
    </citation>
    <scope>NUCLEOTIDE SEQUENCE [LARGE SCALE GENOMIC DNA]</scope>
    <source>
        <strain evidence="3 4">LMG 30378</strain>
    </source>
</reference>
<dbReference type="Proteomes" id="UP000289465">
    <property type="component" value="Unassembled WGS sequence"/>
</dbReference>
<organism evidence="3 4">
    <name type="scientific">Achromobacter veterisilvae</name>
    <dbReference type="NCBI Taxonomy" id="2069367"/>
    <lineage>
        <taxon>Bacteria</taxon>
        <taxon>Pseudomonadati</taxon>
        <taxon>Pseudomonadota</taxon>
        <taxon>Betaproteobacteria</taxon>
        <taxon>Burkholderiales</taxon>
        <taxon>Alcaligenaceae</taxon>
        <taxon>Achromobacter</taxon>
    </lineage>
</organism>